<dbReference type="HAMAP" id="MF_02231">
    <property type="entry name" value="UbiT"/>
    <property type="match status" value="1"/>
</dbReference>
<keyword evidence="4" id="KW-1185">Reference proteome</keyword>
<keyword evidence="1" id="KW-0831">Ubiquinone biosynthesis</keyword>
<evidence type="ECO:0000256" key="1">
    <source>
        <dbReference type="HAMAP-Rule" id="MF_02231"/>
    </source>
</evidence>
<dbReference type="InterPro" id="IPR036527">
    <property type="entry name" value="SCP2_sterol-bd_dom_sf"/>
</dbReference>
<comment type="function">
    <text evidence="1">Required for O(2)-independent ubiquinone (coenzyme Q) biosynthesis. Likely functions as an accessory factor.</text>
</comment>
<evidence type="ECO:0000313" key="4">
    <source>
        <dbReference type="Proteomes" id="UP001157353"/>
    </source>
</evidence>
<dbReference type="PIRSF" id="PIRSF025550">
    <property type="entry name" value="UCP025550_lpd_carrier"/>
    <property type="match status" value="1"/>
</dbReference>
<dbReference type="RefSeq" id="WP_284205456.1">
    <property type="nucleotide sequence ID" value="NZ_BSPQ01000021.1"/>
</dbReference>
<gene>
    <name evidence="1" type="primary">ubiT</name>
    <name evidence="3" type="ORF">GCM10007916_34240</name>
</gene>
<dbReference type="InterPro" id="IPR016830">
    <property type="entry name" value="UbiT"/>
</dbReference>
<comment type="similarity">
    <text evidence="1">Belongs to the UbiT family.</text>
</comment>
<comment type="caution">
    <text evidence="3">The sequence shown here is derived from an EMBL/GenBank/DDBJ whole genome shotgun (WGS) entry which is preliminary data.</text>
</comment>
<proteinExistence type="inferred from homology"/>
<name>A0ABQ6E574_9GAMM</name>
<reference evidence="4" key="1">
    <citation type="journal article" date="2019" name="Int. J. Syst. Evol. Microbiol.">
        <title>The Global Catalogue of Microorganisms (GCM) 10K type strain sequencing project: providing services to taxonomists for standard genome sequencing and annotation.</title>
        <authorList>
            <consortium name="The Broad Institute Genomics Platform"/>
            <consortium name="The Broad Institute Genome Sequencing Center for Infectious Disease"/>
            <person name="Wu L."/>
            <person name="Ma J."/>
        </authorList>
    </citation>
    <scope>NUCLEOTIDE SEQUENCE [LARGE SCALE GENOMIC DNA]</scope>
    <source>
        <strain evidence="4">NBRC 103166</strain>
    </source>
</reference>
<organism evidence="3 4">
    <name type="scientific">Psychromonas marina</name>
    <dbReference type="NCBI Taxonomy" id="88364"/>
    <lineage>
        <taxon>Bacteria</taxon>
        <taxon>Pseudomonadati</taxon>
        <taxon>Pseudomonadota</taxon>
        <taxon>Gammaproteobacteria</taxon>
        <taxon>Alteromonadales</taxon>
        <taxon>Psychromonadaceae</taxon>
        <taxon>Psychromonas</taxon>
    </lineage>
</organism>
<feature type="domain" description="SCP2" evidence="2">
    <location>
        <begin position="43"/>
        <end position="138"/>
    </location>
</feature>
<dbReference type="EMBL" id="BSPQ01000021">
    <property type="protein sequence ID" value="GLS92353.1"/>
    <property type="molecule type" value="Genomic_DNA"/>
</dbReference>
<dbReference type="InterPro" id="IPR003033">
    <property type="entry name" value="SCP2_sterol-bd_dom"/>
</dbReference>
<evidence type="ECO:0000313" key="3">
    <source>
        <dbReference type="EMBL" id="GLS92353.1"/>
    </source>
</evidence>
<dbReference type="Proteomes" id="UP001157353">
    <property type="component" value="Unassembled WGS sequence"/>
</dbReference>
<dbReference type="Gene3D" id="3.30.1050.10">
    <property type="entry name" value="SCP2 sterol-binding domain"/>
    <property type="match status" value="1"/>
</dbReference>
<comment type="pathway">
    <text evidence="1">Cofactor biosynthesis; ubiquinone biosynthesis.</text>
</comment>
<dbReference type="SUPFAM" id="SSF55718">
    <property type="entry name" value="SCP-like"/>
    <property type="match status" value="1"/>
</dbReference>
<sequence length="173" mass="19834">MFKPLLKNFHHQLVKTAPNVLALPTSFMPFFIQKKLLSEFLPRLFKEAIEDGDLEFLEDKWLKVEVTDLKLTWFLSFADDKLVIAEKSDQVDVTFSGDVNELILIAGRKEDPDTLFFQRRLSIQGDTELGLEVKNLLDNIDFDSLPDLAQQGIQRFSTFIQQGMNAPQNTVSI</sequence>
<dbReference type="Pfam" id="PF02036">
    <property type="entry name" value="SCP2"/>
    <property type="match status" value="1"/>
</dbReference>
<accession>A0ABQ6E574</accession>
<protein>
    <recommendedName>
        <fullName evidence="1">Ubiquinone biosynthesis accessory factor UbiT</fullName>
    </recommendedName>
</protein>
<evidence type="ECO:0000259" key="2">
    <source>
        <dbReference type="Pfam" id="PF02036"/>
    </source>
</evidence>